<gene>
    <name evidence="2" type="ORF">H480_13239</name>
</gene>
<dbReference type="OrthoDB" id="3690714at2"/>
<dbReference type="NCBIfam" id="NF033634">
    <property type="entry name" value="SLATT_1"/>
    <property type="match status" value="1"/>
</dbReference>
<dbReference type="EMBL" id="AOUO01000177">
    <property type="protein sequence ID" value="EOD68070.1"/>
    <property type="molecule type" value="Genomic_DNA"/>
</dbReference>
<dbReference type="Proteomes" id="UP000014139">
    <property type="component" value="Unassembled WGS sequence"/>
</dbReference>
<dbReference type="Pfam" id="PF14015">
    <property type="entry name" value="DUF4231"/>
    <property type="match status" value="1"/>
</dbReference>
<dbReference type="InterPro" id="IPR025325">
    <property type="entry name" value="DUF4231"/>
</dbReference>
<reference evidence="2 3" key="1">
    <citation type="submission" date="2013-02" db="EMBL/GenBank/DDBJ databases">
        <title>Draft genome sequence of Amycolatopsis vancoresmycina strain DSM 44592T.</title>
        <authorList>
            <person name="Kumar S."/>
            <person name="Kaur N."/>
            <person name="Kaur C."/>
            <person name="Raghava G.P.S."/>
            <person name="Mayilraj S."/>
        </authorList>
    </citation>
    <scope>NUCLEOTIDE SEQUENCE [LARGE SCALE GENOMIC DNA]</scope>
    <source>
        <strain evidence="2 3">DSM 44592</strain>
    </source>
</reference>
<evidence type="ECO:0000256" key="1">
    <source>
        <dbReference type="SAM" id="Phobius"/>
    </source>
</evidence>
<keyword evidence="1" id="KW-0812">Transmembrane</keyword>
<dbReference type="RefSeq" id="WP_003077980.1">
    <property type="nucleotide sequence ID" value="NZ_AOUO01000177.1"/>
</dbReference>
<evidence type="ECO:0008006" key="4">
    <source>
        <dbReference type="Google" id="ProtNLM"/>
    </source>
</evidence>
<keyword evidence="1" id="KW-0472">Membrane</keyword>
<comment type="caution">
    <text evidence="2">The sequence shown here is derived from an EMBL/GenBank/DDBJ whole genome shotgun (WGS) entry which is preliminary data.</text>
</comment>
<evidence type="ECO:0000313" key="2">
    <source>
        <dbReference type="EMBL" id="EOD68070.1"/>
    </source>
</evidence>
<feature type="transmembrane region" description="Helical" evidence="1">
    <location>
        <begin position="60"/>
        <end position="79"/>
    </location>
</feature>
<sequence length="183" mass="21294">MPFNRSGTDNRDFDRGLLEIAGREADRPLRESILGFRDLVANAMDWCNTRKKRFRRRASVVRVAALVLTAASTVVLGIQDIPARASIALPMVALVTVLGGLETFFNWRSRWVLMEETRYRLNQLRDEVDYYFVTTPTTELSRDRLDEFFHQHQVIWDDSSRSWLEFRHQDRPPQPANRTVTPG</sequence>
<proteinExistence type="predicted"/>
<accession>R1HX10</accession>
<dbReference type="AlphaFoldDB" id="R1HX10"/>
<dbReference type="eggNOG" id="ENOG503414I">
    <property type="taxonomic scope" value="Bacteria"/>
</dbReference>
<evidence type="ECO:0000313" key="3">
    <source>
        <dbReference type="Proteomes" id="UP000014139"/>
    </source>
</evidence>
<protein>
    <recommendedName>
        <fullName evidence="4">SMODS and SLOG-associating 2TM effector domain-containing protein</fullName>
    </recommendedName>
</protein>
<keyword evidence="1" id="KW-1133">Transmembrane helix</keyword>
<dbReference type="PATRIC" id="fig|1292037.4.peg.2524"/>
<organism evidence="2 3">
    <name type="scientific">Amycolatopsis vancoresmycina DSM 44592</name>
    <dbReference type="NCBI Taxonomy" id="1292037"/>
    <lineage>
        <taxon>Bacteria</taxon>
        <taxon>Bacillati</taxon>
        <taxon>Actinomycetota</taxon>
        <taxon>Actinomycetes</taxon>
        <taxon>Pseudonocardiales</taxon>
        <taxon>Pseudonocardiaceae</taxon>
        <taxon>Amycolatopsis</taxon>
    </lineage>
</organism>
<keyword evidence="3" id="KW-1185">Reference proteome</keyword>
<name>R1HX10_9PSEU</name>
<feature type="transmembrane region" description="Helical" evidence="1">
    <location>
        <begin position="85"/>
        <end position="105"/>
    </location>
</feature>